<feature type="transmembrane region" description="Helical" evidence="8">
    <location>
        <begin position="301"/>
        <end position="318"/>
    </location>
</feature>
<accession>A0A1F7JRT3</accession>
<dbReference type="Proteomes" id="UP000178039">
    <property type="component" value="Unassembled WGS sequence"/>
</dbReference>
<dbReference type="GO" id="GO:0009103">
    <property type="term" value="P:lipopolysaccharide biosynthetic process"/>
    <property type="evidence" value="ECO:0007669"/>
    <property type="project" value="UniProtKB-ARBA"/>
</dbReference>
<keyword evidence="2" id="KW-1003">Cell membrane</keyword>
<feature type="transmembrane region" description="Helical" evidence="8">
    <location>
        <begin position="9"/>
        <end position="26"/>
    </location>
</feature>
<feature type="transmembrane region" description="Helical" evidence="8">
    <location>
        <begin position="324"/>
        <end position="344"/>
    </location>
</feature>
<evidence type="ECO:0000256" key="2">
    <source>
        <dbReference type="ARBA" id="ARBA00022475"/>
    </source>
</evidence>
<dbReference type="GO" id="GO:0005886">
    <property type="term" value="C:plasma membrane"/>
    <property type="evidence" value="ECO:0007669"/>
    <property type="project" value="UniProtKB-SubCell"/>
</dbReference>
<keyword evidence="5 8" id="KW-0812">Transmembrane</keyword>
<keyword evidence="4" id="KW-0808">Transferase</keyword>
<evidence type="ECO:0000256" key="5">
    <source>
        <dbReference type="ARBA" id="ARBA00022692"/>
    </source>
</evidence>
<feature type="transmembrane region" description="Helical" evidence="8">
    <location>
        <begin position="165"/>
        <end position="190"/>
    </location>
</feature>
<evidence type="ECO:0000313" key="10">
    <source>
        <dbReference type="Proteomes" id="UP000178039"/>
    </source>
</evidence>
<evidence type="ECO:0000256" key="6">
    <source>
        <dbReference type="ARBA" id="ARBA00022989"/>
    </source>
</evidence>
<name>A0A1F7JRT3_9BACT</name>
<evidence type="ECO:0000313" key="9">
    <source>
        <dbReference type="EMBL" id="OGK58287.1"/>
    </source>
</evidence>
<feature type="transmembrane region" description="Helical" evidence="8">
    <location>
        <begin position="85"/>
        <end position="103"/>
    </location>
</feature>
<evidence type="ECO:0000256" key="7">
    <source>
        <dbReference type="ARBA" id="ARBA00023136"/>
    </source>
</evidence>
<reference evidence="9 10" key="1">
    <citation type="journal article" date="2016" name="Nat. Commun.">
        <title>Thousands of microbial genomes shed light on interconnected biogeochemical processes in an aquifer system.</title>
        <authorList>
            <person name="Anantharaman K."/>
            <person name="Brown C.T."/>
            <person name="Hug L.A."/>
            <person name="Sharon I."/>
            <person name="Castelle C.J."/>
            <person name="Probst A.J."/>
            <person name="Thomas B.C."/>
            <person name="Singh A."/>
            <person name="Wilkins M.J."/>
            <person name="Karaoz U."/>
            <person name="Brodie E.L."/>
            <person name="Williams K.H."/>
            <person name="Hubbard S.S."/>
            <person name="Banfield J.F."/>
        </authorList>
    </citation>
    <scope>NUCLEOTIDE SEQUENCE [LARGE SCALE GENOMIC DNA]</scope>
</reference>
<evidence type="ECO:0000256" key="8">
    <source>
        <dbReference type="SAM" id="Phobius"/>
    </source>
</evidence>
<comment type="caution">
    <text evidence="9">The sequence shown here is derived from an EMBL/GenBank/DDBJ whole genome shotgun (WGS) entry which is preliminary data.</text>
</comment>
<evidence type="ECO:0008006" key="11">
    <source>
        <dbReference type="Google" id="ProtNLM"/>
    </source>
</evidence>
<organism evidence="9 10">
    <name type="scientific">Candidatus Roizmanbacteria bacterium RIFCSPLOWO2_02_FULL_41_9</name>
    <dbReference type="NCBI Taxonomy" id="1802077"/>
    <lineage>
        <taxon>Bacteria</taxon>
        <taxon>Candidatus Roizmaniibacteriota</taxon>
    </lineage>
</organism>
<sequence length="504" mass="58700">MNRHWQPKLTLLSLIALMIVLLLFWWPTRQIPYWWDSAGLIVNGANEQLKHGFWPIFVGLPGTYGHLPFFSFILAFVWKIFGESLLVSHLVNLFWAALLFIGTFKLTKAIYPRPIYTELLAFLTGLLLLFTPLFYAQLGIIYLEIPITALAVWTVYFFLMKKQRSYLLTATLMIMIKEVSVVVIIALLLSDLADALPQILKLKKRYPFSHLIKQLFIWSLPMIIIPIWFAYHKARAGYWFSHPGTPPRRFNLSMIFQQLQLIAVFFFLQQGRFLLTIAGFISLEQVLTHDKLKRRIFQKKLLPFIFLPICAFLLYAATDFLHRYVIIALPFFYILVFYCLLVILEKQKVWVRSIVITPLMVGSLTLFIFSWDNHRQITSWHFPPLEDNLEYLDVIDIGKQAAYFLEKNYPQATVLTDFPADYMLAQPEQHYVSKPLKVVNCRQYTNQTHYDLILFHYLSPGQTICAQVIAAHSDNLQVLQVFAKNGKSLVLLGKKLEVVEIKLP</sequence>
<keyword evidence="6 8" id="KW-1133">Transmembrane helix</keyword>
<dbReference type="PANTHER" id="PTHR33908">
    <property type="entry name" value="MANNOSYLTRANSFERASE YKCB-RELATED"/>
    <property type="match status" value="1"/>
</dbReference>
<dbReference type="AlphaFoldDB" id="A0A1F7JRT3"/>
<evidence type="ECO:0000256" key="3">
    <source>
        <dbReference type="ARBA" id="ARBA00022676"/>
    </source>
</evidence>
<evidence type="ECO:0000256" key="4">
    <source>
        <dbReference type="ARBA" id="ARBA00022679"/>
    </source>
</evidence>
<keyword evidence="7 8" id="KW-0472">Membrane</keyword>
<feature type="transmembrane region" description="Helical" evidence="8">
    <location>
        <begin position="349"/>
        <end position="371"/>
    </location>
</feature>
<protein>
    <recommendedName>
        <fullName evidence="11">Glycosyltransferase RgtA/B/C/D-like domain-containing protein</fullName>
    </recommendedName>
</protein>
<proteinExistence type="predicted"/>
<evidence type="ECO:0000256" key="1">
    <source>
        <dbReference type="ARBA" id="ARBA00004651"/>
    </source>
</evidence>
<dbReference type="GO" id="GO:0016763">
    <property type="term" value="F:pentosyltransferase activity"/>
    <property type="evidence" value="ECO:0007669"/>
    <property type="project" value="TreeGrafter"/>
</dbReference>
<dbReference type="EMBL" id="MGBB01000014">
    <property type="protein sequence ID" value="OGK58287.1"/>
    <property type="molecule type" value="Genomic_DNA"/>
</dbReference>
<dbReference type="InterPro" id="IPR050297">
    <property type="entry name" value="LipidA_mod_glycosyltrf_83"/>
</dbReference>
<feature type="transmembrane region" description="Helical" evidence="8">
    <location>
        <begin position="141"/>
        <end position="159"/>
    </location>
</feature>
<feature type="transmembrane region" description="Helical" evidence="8">
    <location>
        <begin position="115"/>
        <end position="134"/>
    </location>
</feature>
<feature type="transmembrane region" description="Helical" evidence="8">
    <location>
        <begin position="211"/>
        <end position="230"/>
    </location>
</feature>
<dbReference type="PANTHER" id="PTHR33908:SF11">
    <property type="entry name" value="MEMBRANE PROTEIN"/>
    <property type="match status" value="1"/>
</dbReference>
<gene>
    <name evidence="9" type="ORF">A3H86_01490</name>
</gene>
<comment type="subcellular location">
    <subcellularLocation>
        <location evidence="1">Cell membrane</location>
        <topology evidence="1">Multi-pass membrane protein</topology>
    </subcellularLocation>
</comment>
<keyword evidence="3" id="KW-0328">Glycosyltransferase</keyword>
<feature type="transmembrane region" description="Helical" evidence="8">
    <location>
        <begin position="53"/>
        <end position="78"/>
    </location>
</feature>